<dbReference type="EMBL" id="AP021875">
    <property type="protein sequence ID" value="BBO74514.1"/>
    <property type="molecule type" value="Genomic_DNA"/>
</dbReference>
<gene>
    <name evidence="4" type="ORF">DSCW_19310</name>
</gene>
<dbReference type="PANTHER" id="PTHR43656">
    <property type="entry name" value="BINDING OXIDOREDUCTASE, PUTATIVE (AFU_ORTHOLOGUE AFUA_2G08260)-RELATED"/>
    <property type="match status" value="1"/>
</dbReference>
<dbReference type="Gene3D" id="3.20.20.70">
    <property type="entry name" value="Aldolase class I"/>
    <property type="match status" value="1"/>
</dbReference>
<keyword evidence="2" id="KW-0560">Oxidoreductase</keyword>
<reference evidence="4 5" key="1">
    <citation type="submission" date="2019-11" db="EMBL/GenBank/DDBJ databases">
        <title>Comparative genomics of hydrocarbon-degrading Desulfosarcina strains.</title>
        <authorList>
            <person name="Watanabe M."/>
            <person name="Kojima H."/>
            <person name="Fukui M."/>
        </authorList>
    </citation>
    <scope>NUCLEOTIDE SEQUENCE [LARGE SCALE GENOMIC DNA]</scope>
    <source>
        <strain evidence="4 5">PP31</strain>
    </source>
</reference>
<sequence length="364" mass="40671">MSLKNRLVRSATYEAKADPDGKPTQLYFDFYKRLANGGVGLIITGLTYPEEDGKLPRTIAVDRADCLETIKQIPETIHGVGNDCKVALQIGHTGRQLPATVDRQPVAPSPILEPFTERMPREMKSHEIEAFIEKSAAAIGYAKRAGFDAVQVHAAHGWLLSSFLSPHTNHRKDQFGGKTENRARIMTEIIRQAKDLIGMDFPVLVKMNACDFLESGIELAEALELGEIFEESGYAALEISSGMWETITRDPEDIGWRAERIPEARKRIGTVADEAYHRRFARAFRQKMQRAKIILVGGMKTPSLMDEIVCCGDADLVALSRPLIREPDLPNRWLNGGSERASCISCNQCLETLREEEGLRCYLL</sequence>
<dbReference type="InterPro" id="IPR001155">
    <property type="entry name" value="OxRdtase_FMN_N"/>
</dbReference>
<keyword evidence="5" id="KW-1185">Reference proteome</keyword>
<proteinExistence type="predicted"/>
<name>A0A5K7Z7R2_9BACT</name>
<evidence type="ECO:0000256" key="2">
    <source>
        <dbReference type="ARBA" id="ARBA00023002"/>
    </source>
</evidence>
<dbReference type="KEGG" id="dwd:DSCW_19310"/>
<organism evidence="4 5">
    <name type="scientific">Desulfosarcina widdelii</name>
    <dbReference type="NCBI Taxonomy" id="947919"/>
    <lineage>
        <taxon>Bacteria</taxon>
        <taxon>Pseudomonadati</taxon>
        <taxon>Thermodesulfobacteriota</taxon>
        <taxon>Desulfobacteria</taxon>
        <taxon>Desulfobacterales</taxon>
        <taxon>Desulfosarcinaceae</taxon>
        <taxon>Desulfosarcina</taxon>
    </lineage>
</organism>
<evidence type="ECO:0000259" key="3">
    <source>
        <dbReference type="Pfam" id="PF00724"/>
    </source>
</evidence>
<evidence type="ECO:0000313" key="4">
    <source>
        <dbReference type="EMBL" id="BBO74514.1"/>
    </source>
</evidence>
<dbReference type="SUPFAM" id="SSF51395">
    <property type="entry name" value="FMN-linked oxidoreductases"/>
    <property type="match status" value="1"/>
</dbReference>
<dbReference type="Pfam" id="PF00724">
    <property type="entry name" value="Oxidored_FMN"/>
    <property type="match status" value="1"/>
</dbReference>
<evidence type="ECO:0000256" key="1">
    <source>
        <dbReference type="ARBA" id="ARBA00022630"/>
    </source>
</evidence>
<feature type="domain" description="NADH:flavin oxidoreductase/NADH oxidase N-terminal" evidence="3">
    <location>
        <begin position="1"/>
        <end position="332"/>
    </location>
</feature>
<dbReference type="PANTHER" id="PTHR43656:SF2">
    <property type="entry name" value="BINDING OXIDOREDUCTASE, PUTATIVE (AFU_ORTHOLOGUE AFUA_2G08260)-RELATED"/>
    <property type="match status" value="1"/>
</dbReference>
<dbReference type="Proteomes" id="UP000427769">
    <property type="component" value="Chromosome"/>
</dbReference>
<dbReference type="InterPro" id="IPR051799">
    <property type="entry name" value="NADH_flavin_oxidoreductase"/>
</dbReference>
<dbReference type="AlphaFoldDB" id="A0A5K7Z7R2"/>
<accession>A0A5K7Z7R2</accession>
<dbReference type="GO" id="GO:0016491">
    <property type="term" value="F:oxidoreductase activity"/>
    <property type="evidence" value="ECO:0007669"/>
    <property type="project" value="UniProtKB-KW"/>
</dbReference>
<dbReference type="GO" id="GO:0010181">
    <property type="term" value="F:FMN binding"/>
    <property type="evidence" value="ECO:0007669"/>
    <property type="project" value="InterPro"/>
</dbReference>
<keyword evidence="1" id="KW-0285">Flavoprotein</keyword>
<dbReference type="InterPro" id="IPR013785">
    <property type="entry name" value="Aldolase_TIM"/>
</dbReference>
<evidence type="ECO:0000313" key="5">
    <source>
        <dbReference type="Proteomes" id="UP000427769"/>
    </source>
</evidence>
<protein>
    <submittedName>
        <fullName evidence="4">NADH oxidase</fullName>
    </submittedName>
</protein>
<dbReference type="CDD" id="cd02803">
    <property type="entry name" value="OYE_like_FMN_family"/>
    <property type="match status" value="1"/>
</dbReference>